<gene>
    <name evidence="2" type="ORF">GETHOR_22820</name>
</gene>
<feature type="domain" description="RiboL-PSP-HEPN" evidence="1">
    <location>
        <begin position="24"/>
        <end position="198"/>
    </location>
</feature>
<dbReference type="EMBL" id="AP027079">
    <property type="protein sequence ID" value="BDU70181.1"/>
    <property type="molecule type" value="Genomic_DNA"/>
</dbReference>
<reference evidence="3" key="1">
    <citation type="journal article" date="2023" name="Int. J. Syst. Evol. Microbiol.">
        <title>Mesoterricola silvestris gen. nov., sp. nov., Mesoterricola sediminis sp. nov., Geothrix oryzae sp. nov., Geothrix edaphica sp. nov., Geothrix rubra sp. nov., and Geothrix limicola sp. nov., six novel members of Acidobacteriota isolated from soils.</title>
        <authorList>
            <person name="Itoh H."/>
            <person name="Sugisawa Y."/>
            <person name="Mise K."/>
            <person name="Xu Z."/>
            <person name="Kuniyasu M."/>
            <person name="Ushijima N."/>
            <person name="Kawano K."/>
            <person name="Kobayashi E."/>
            <person name="Shiratori Y."/>
            <person name="Masuda Y."/>
            <person name="Senoo K."/>
        </authorList>
    </citation>
    <scope>NUCLEOTIDE SEQUENCE [LARGE SCALE GENOMIC DNA]</scope>
    <source>
        <strain evidence="3">Red222</strain>
    </source>
</reference>
<dbReference type="Proteomes" id="UP001242010">
    <property type="component" value="Chromosome"/>
</dbReference>
<sequence length="272" mass="30104">MKTRSALRSICPPYQMASTHFTNLEQSIRELKRVYLDDALASGSPNTDHQELARAFLTLAHAELEFYVEEALRELAIQSFAGVCAGTFGRPSIALVAFSGLEPKNGGTALSTGKKKTPRQLAMRFGEAHAVLLQRLDRNTGVREKHIASMAIPLGLDSSSIDSTWLNDLDAFCTARGAFAHMSRTTSRGSHLAVNPHDVWTKCERLIWTNPTLATPGLLSSFESFDAWIEAEKLALGPQVIANSWRLRLSHFVLTLVSRLIKKLKLDEDNDE</sequence>
<keyword evidence="3" id="KW-1185">Reference proteome</keyword>
<accession>A0ABN6UZV3</accession>
<proteinExistence type="predicted"/>
<dbReference type="InterPro" id="IPR041519">
    <property type="entry name" value="HEPN_RiboL-PSP"/>
</dbReference>
<name>A0ABN6UZV3_9BACT</name>
<dbReference type="Pfam" id="PF18735">
    <property type="entry name" value="HEPN_RiboL-PSP"/>
    <property type="match status" value="1"/>
</dbReference>
<evidence type="ECO:0000313" key="3">
    <source>
        <dbReference type="Proteomes" id="UP001242010"/>
    </source>
</evidence>
<evidence type="ECO:0000313" key="2">
    <source>
        <dbReference type="EMBL" id="BDU70181.1"/>
    </source>
</evidence>
<protein>
    <recommendedName>
        <fullName evidence="1">RiboL-PSP-HEPN domain-containing protein</fullName>
    </recommendedName>
</protein>
<organism evidence="2 3">
    <name type="scientific">Geothrix oryzae</name>
    <dbReference type="NCBI Taxonomy" id="2927975"/>
    <lineage>
        <taxon>Bacteria</taxon>
        <taxon>Pseudomonadati</taxon>
        <taxon>Acidobacteriota</taxon>
        <taxon>Holophagae</taxon>
        <taxon>Holophagales</taxon>
        <taxon>Holophagaceae</taxon>
        <taxon>Geothrix</taxon>
    </lineage>
</organism>
<evidence type="ECO:0000259" key="1">
    <source>
        <dbReference type="Pfam" id="PF18735"/>
    </source>
</evidence>